<reference evidence="3 4" key="1">
    <citation type="journal article" date="2020" name="Syst. Appl. Microbiol.">
        <title>Alienimonas chondri sp. nov., a novel planctomycete isolated from the biofilm of the red alga Chondrus crispus.</title>
        <authorList>
            <person name="Vitorino I."/>
            <person name="Albuquerque L."/>
            <person name="Wiegand S."/>
            <person name="Kallscheuer N."/>
            <person name="da Costa M.S."/>
            <person name="Lobo-da-Cunha A."/>
            <person name="Jogler C."/>
            <person name="Lage O.M."/>
        </authorList>
    </citation>
    <scope>NUCLEOTIDE SEQUENCE [LARGE SCALE GENOMIC DNA]</scope>
    <source>
        <strain evidence="3 4">LzC2</strain>
    </source>
</reference>
<evidence type="ECO:0000256" key="1">
    <source>
        <dbReference type="SAM" id="MobiDB-lite"/>
    </source>
</evidence>
<evidence type="ECO:0000256" key="2">
    <source>
        <dbReference type="SAM" id="Phobius"/>
    </source>
</evidence>
<name>A0ABX1VFX4_9PLAN</name>
<keyword evidence="2" id="KW-1133">Transmembrane helix</keyword>
<protein>
    <submittedName>
        <fullName evidence="3">Uncharacterized protein</fullName>
    </submittedName>
</protein>
<evidence type="ECO:0000313" key="3">
    <source>
        <dbReference type="EMBL" id="NNJ26644.1"/>
    </source>
</evidence>
<gene>
    <name evidence="3" type="ORF">LzC2_27330</name>
</gene>
<organism evidence="3 4">
    <name type="scientific">Alienimonas chondri</name>
    <dbReference type="NCBI Taxonomy" id="2681879"/>
    <lineage>
        <taxon>Bacteria</taxon>
        <taxon>Pseudomonadati</taxon>
        <taxon>Planctomycetota</taxon>
        <taxon>Planctomycetia</taxon>
        <taxon>Planctomycetales</taxon>
        <taxon>Planctomycetaceae</taxon>
        <taxon>Alienimonas</taxon>
    </lineage>
</organism>
<dbReference type="Proteomes" id="UP000609651">
    <property type="component" value="Unassembled WGS sequence"/>
</dbReference>
<sequence>MTDDVSPATKSALNGTVLALLGIGGVVIVILVIALFFREEDQRVEDVVQEQESIGAVTETSLNPGWKSPAADSDPSDLIPQAFGGWNLETSDENARNPAFGLTRDGYHGKYTRAGEAIFADLYVYPSEENDAATLDDIRERLSDSARFGDVRFREPALVPGATTLQFDMAPGAEAAAETEANDGVPESHGLLAAVDGWLLFVRSEREDDLLPFLASYMKTVEADGAGEAPPAPAPGDRTEALAD</sequence>
<dbReference type="EMBL" id="WTPX01000089">
    <property type="protein sequence ID" value="NNJ26644.1"/>
    <property type="molecule type" value="Genomic_DNA"/>
</dbReference>
<proteinExistence type="predicted"/>
<dbReference type="RefSeq" id="WP_171187836.1">
    <property type="nucleotide sequence ID" value="NZ_WTPX01000089.1"/>
</dbReference>
<keyword evidence="2" id="KW-0472">Membrane</keyword>
<evidence type="ECO:0000313" key="4">
    <source>
        <dbReference type="Proteomes" id="UP000609651"/>
    </source>
</evidence>
<keyword evidence="4" id="KW-1185">Reference proteome</keyword>
<feature type="transmembrane region" description="Helical" evidence="2">
    <location>
        <begin position="12"/>
        <end position="37"/>
    </location>
</feature>
<accession>A0ABX1VFX4</accession>
<comment type="caution">
    <text evidence="3">The sequence shown here is derived from an EMBL/GenBank/DDBJ whole genome shotgun (WGS) entry which is preliminary data.</text>
</comment>
<keyword evidence="2" id="KW-0812">Transmembrane</keyword>
<feature type="region of interest" description="Disordered" evidence="1">
    <location>
        <begin position="224"/>
        <end position="244"/>
    </location>
</feature>